<evidence type="ECO:0000313" key="2">
    <source>
        <dbReference type="EMBL" id="KZT11501.1"/>
    </source>
</evidence>
<protein>
    <submittedName>
        <fullName evidence="2">Uncharacterized protein</fullName>
    </submittedName>
</protein>
<keyword evidence="3" id="KW-1185">Reference proteome</keyword>
<dbReference type="EMBL" id="KV427607">
    <property type="protein sequence ID" value="KZT11501.1"/>
    <property type="molecule type" value="Genomic_DNA"/>
</dbReference>
<dbReference type="GeneID" id="63820084"/>
<accession>A0A165HBC4</accession>
<evidence type="ECO:0000256" key="1">
    <source>
        <dbReference type="SAM" id="Phobius"/>
    </source>
</evidence>
<evidence type="ECO:0000313" key="3">
    <source>
        <dbReference type="Proteomes" id="UP000076871"/>
    </source>
</evidence>
<gene>
    <name evidence="2" type="ORF">LAESUDRAFT_600977</name>
</gene>
<proteinExistence type="predicted"/>
<keyword evidence="1" id="KW-0472">Membrane</keyword>
<feature type="non-terminal residue" evidence="2">
    <location>
        <position position="50"/>
    </location>
</feature>
<reference evidence="2 3" key="1">
    <citation type="journal article" date="2016" name="Mol. Biol. Evol.">
        <title>Comparative Genomics of Early-Diverging Mushroom-Forming Fungi Provides Insights into the Origins of Lignocellulose Decay Capabilities.</title>
        <authorList>
            <person name="Nagy L.G."/>
            <person name="Riley R."/>
            <person name="Tritt A."/>
            <person name="Adam C."/>
            <person name="Daum C."/>
            <person name="Floudas D."/>
            <person name="Sun H."/>
            <person name="Yadav J.S."/>
            <person name="Pangilinan J."/>
            <person name="Larsson K.H."/>
            <person name="Matsuura K."/>
            <person name="Barry K."/>
            <person name="Labutti K."/>
            <person name="Kuo R."/>
            <person name="Ohm R.A."/>
            <person name="Bhattacharya S.S."/>
            <person name="Shirouzu T."/>
            <person name="Yoshinaga Y."/>
            <person name="Martin F.M."/>
            <person name="Grigoriev I.V."/>
            <person name="Hibbett D.S."/>
        </authorList>
    </citation>
    <scope>NUCLEOTIDE SEQUENCE [LARGE SCALE GENOMIC DNA]</scope>
    <source>
        <strain evidence="2 3">93-53</strain>
    </source>
</reference>
<dbReference type="AlphaFoldDB" id="A0A165HBC4"/>
<name>A0A165HBC4_9APHY</name>
<dbReference type="Proteomes" id="UP000076871">
    <property type="component" value="Unassembled WGS sequence"/>
</dbReference>
<feature type="transmembrane region" description="Helical" evidence="1">
    <location>
        <begin position="21"/>
        <end position="46"/>
    </location>
</feature>
<sequence length="50" mass="5552">MRPLRLYEHPTFKVDERDKTLAATICFVLVLAVTGAVIILTMSSLLSSDD</sequence>
<dbReference type="InParanoid" id="A0A165HBC4"/>
<organism evidence="2 3">
    <name type="scientific">Laetiporus sulphureus 93-53</name>
    <dbReference type="NCBI Taxonomy" id="1314785"/>
    <lineage>
        <taxon>Eukaryota</taxon>
        <taxon>Fungi</taxon>
        <taxon>Dikarya</taxon>
        <taxon>Basidiomycota</taxon>
        <taxon>Agaricomycotina</taxon>
        <taxon>Agaricomycetes</taxon>
        <taxon>Polyporales</taxon>
        <taxon>Laetiporus</taxon>
    </lineage>
</organism>
<dbReference type="RefSeq" id="XP_040769241.1">
    <property type="nucleotide sequence ID" value="XM_040903053.1"/>
</dbReference>
<dbReference type="OrthoDB" id="2771214at2759"/>
<keyword evidence="1" id="KW-0812">Transmembrane</keyword>
<keyword evidence="1" id="KW-1133">Transmembrane helix</keyword>